<keyword evidence="1" id="KW-0548">Nucleotidyltransferase</keyword>
<proteinExistence type="predicted"/>
<keyword evidence="1" id="KW-0696">RNA-directed RNA polymerase</keyword>
<sequence>MLLRLNRDSVPSCSLGVLRTRWRAVERVWQSVWATGRSVDAFSRSRPESVRRAIRFGAWLVKAIALSGETHVVKELKALSDLARSAAILGGKIPSKVRRVFGNPSGGMRLNVWMGQISHLGRSLPVGTKAVVSAALRKHREVLLSPPSLGDPWQAFERQEFASQMARRFPPARKVYHVKSSSGATLESTRRTGGLSAVIPELFRNSAPKEHPVKCPRTGLPATLSRFRSPEGPDCVSVRFPPRTVVTGGNSPVYNHLGVAEDLSETGEPCGLGYWEAVRHERHVLDSCLHLCSKLHQAKAFPIVTRVAIPERGGKARVVTKSPAVLQLAGQLLRQLVLSSLRHWPPIADVIKGDHHSAITRVVPAHGRPANYLWVSTDLSAATDTVYLEFIQDLWCGLSAGWGLSDAVRRSGLLLLGPHWLSSGGLAGFDPAGAQARGFNEAFLEFREADPALAHLMDRFPEGYPLFASVRGVQIWEAVLRVHPQGALGRRLELTRRGILMGNPLTWVMLNVSQAYAVHKAFRIALDERRFGLIDSTFSVCGDDLVALWPRKVVEAYRRVMTSMGYVFSPGKDFLSVRGGVFTEVLFETSIRRGTTWREGALYGLTLVDRSDMTYLQALLSHPTPMDGVRSLRAETRKWVKNMRHFGVKFLRTVPLKGLMPSQDAQFPRWFTLPSTVESLRVHCREDILLRVCASLWPTLPDLFRRVGVPPSLPRILGGSGLPWGGKRRRPSSPEWRLATNVVWGRPLGDPVPFLRLWSPDAYSPSWGLAEELAGAELDWADPAMVIHRSEVPPHLLAHLRDLLSPVRSYETFVLEWQRIVINNGLSTPMGREFRMTWGLFARKVRNLRKRLADLYGLAPPHVVIRDVPKAVAKILEFEEEHVCLFHESWVPSHGSHGVTLGGWWTRLAQNEGFYAFGFRELLFRVPGPDTLPAPRTAPPMLQELLQRFPQYYGLWRARAPLRSLGRCGDNWFVNRRGTVIFAPAGVQDSPEAQTYLEDL</sequence>
<reference evidence="1" key="1">
    <citation type="submission" date="2022-05" db="EMBL/GenBank/DDBJ databases">
        <authorList>
            <person name="Cao W."/>
            <person name="Jia N."/>
            <person name="Lam T.T.-Y."/>
            <person name="Ni X."/>
            <person name="Liu J."/>
        </authorList>
    </citation>
    <scope>NUCLEOTIDE SEQUENCE</scope>
    <source>
        <strain evidence="1">TIGMIC 1</strain>
    </source>
</reference>
<evidence type="ECO:0000313" key="1">
    <source>
        <dbReference type="EMBL" id="UYL95376.1"/>
    </source>
</evidence>
<organism evidence="1">
    <name type="scientific">Qingyuan Narna tick virus 1</name>
    <dbReference type="NCBI Taxonomy" id="2972230"/>
    <lineage>
        <taxon>Viruses</taxon>
        <taxon>Riboviria</taxon>
        <taxon>Orthornavirae</taxon>
        <taxon>Lenarviricota</taxon>
        <taxon>Amabiliviricetes</taxon>
        <taxon>Wolframvirales</taxon>
        <taxon>Narnaviridae</taxon>
    </lineage>
</organism>
<dbReference type="GO" id="GO:0003968">
    <property type="term" value="F:RNA-directed RNA polymerase activity"/>
    <property type="evidence" value="ECO:0007669"/>
    <property type="project" value="UniProtKB-KW"/>
</dbReference>
<accession>A0A9E8AAD2</accession>
<keyword evidence="1" id="KW-0808">Transferase</keyword>
<name>A0A9E8AAD2_9VIRU</name>
<protein>
    <submittedName>
        <fullName evidence="1">RNA-dependent RNA polymerase</fullName>
    </submittedName>
</protein>
<dbReference type="EMBL" id="ON746428">
    <property type="protein sequence ID" value="UYL95376.1"/>
    <property type="molecule type" value="Genomic_RNA"/>
</dbReference>